<evidence type="ECO:0000313" key="12">
    <source>
        <dbReference type="EMBL" id="QEE31211.1"/>
    </source>
</evidence>
<feature type="domain" description="Histidine kinase" evidence="11">
    <location>
        <begin position="167"/>
        <end position="374"/>
    </location>
</feature>
<dbReference type="PANTHER" id="PTHR43065">
    <property type="entry name" value="SENSOR HISTIDINE KINASE"/>
    <property type="match status" value="1"/>
</dbReference>
<dbReference type="CDD" id="cd00082">
    <property type="entry name" value="HisKA"/>
    <property type="match status" value="1"/>
</dbReference>
<keyword evidence="9" id="KW-0175">Coiled coil</keyword>
<dbReference type="InterPro" id="IPR005467">
    <property type="entry name" value="His_kinase_dom"/>
</dbReference>
<dbReference type="AlphaFoldDB" id="A0A5B9ELE0"/>
<dbReference type="SUPFAM" id="SSF47384">
    <property type="entry name" value="Homodimeric domain of signal transducing histidine kinase"/>
    <property type="match status" value="1"/>
</dbReference>
<keyword evidence="6 12" id="KW-0418">Kinase</keyword>
<dbReference type="InterPro" id="IPR003661">
    <property type="entry name" value="HisK_dim/P_dom"/>
</dbReference>
<keyword evidence="7" id="KW-0067">ATP-binding</keyword>
<dbReference type="Gene3D" id="1.10.287.130">
    <property type="match status" value="1"/>
</dbReference>
<dbReference type="OrthoDB" id="9764522at2"/>
<evidence type="ECO:0000256" key="7">
    <source>
        <dbReference type="ARBA" id="ARBA00022840"/>
    </source>
</evidence>
<feature type="coiled-coil region" evidence="9">
    <location>
        <begin position="128"/>
        <end position="155"/>
    </location>
</feature>
<gene>
    <name evidence="12" type="ORF">FTW19_06165</name>
</gene>
<evidence type="ECO:0000256" key="8">
    <source>
        <dbReference type="ARBA" id="ARBA00023012"/>
    </source>
</evidence>
<dbReference type="KEGG" id="talb:FTW19_06165"/>
<reference evidence="12 13" key="1">
    <citation type="submission" date="2019-08" db="EMBL/GenBank/DDBJ databases">
        <title>Complete genome sequence of Terriglobus albidus strain ORNL.</title>
        <authorList>
            <person name="Podar M."/>
        </authorList>
    </citation>
    <scope>NUCLEOTIDE SEQUENCE [LARGE SCALE GENOMIC DNA]</scope>
    <source>
        <strain evidence="12 13">ORNL</strain>
    </source>
</reference>
<dbReference type="SMART" id="SM00387">
    <property type="entry name" value="HATPase_c"/>
    <property type="match status" value="1"/>
</dbReference>
<feature type="transmembrane region" description="Helical" evidence="10">
    <location>
        <begin position="26"/>
        <end position="43"/>
    </location>
</feature>
<dbReference type="GO" id="GO:0000155">
    <property type="term" value="F:phosphorelay sensor kinase activity"/>
    <property type="evidence" value="ECO:0007669"/>
    <property type="project" value="InterPro"/>
</dbReference>
<keyword evidence="5" id="KW-0547">Nucleotide-binding</keyword>
<dbReference type="Proteomes" id="UP000321820">
    <property type="component" value="Chromosome"/>
</dbReference>
<evidence type="ECO:0000256" key="3">
    <source>
        <dbReference type="ARBA" id="ARBA00022553"/>
    </source>
</evidence>
<evidence type="ECO:0000313" key="13">
    <source>
        <dbReference type="Proteomes" id="UP000321820"/>
    </source>
</evidence>
<keyword evidence="3" id="KW-0597">Phosphoprotein</keyword>
<comment type="catalytic activity">
    <reaction evidence="1">
        <text>ATP + protein L-histidine = ADP + protein N-phospho-L-histidine.</text>
        <dbReference type="EC" id="2.7.13.3"/>
    </reaction>
</comment>
<keyword evidence="10" id="KW-0812">Transmembrane</keyword>
<evidence type="ECO:0000256" key="6">
    <source>
        <dbReference type="ARBA" id="ARBA00022777"/>
    </source>
</evidence>
<name>A0A5B9ELE0_9BACT</name>
<dbReference type="InterPro" id="IPR036097">
    <property type="entry name" value="HisK_dim/P_sf"/>
</dbReference>
<dbReference type="SMART" id="SM00388">
    <property type="entry name" value="HisKA"/>
    <property type="match status" value="1"/>
</dbReference>
<evidence type="ECO:0000256" key="2">
    <source>
        <dbReference type="ARBA" id="ARBA00012438"/>
    </source>
</evidence>
<dbReference type="Pfam" id="PF02518">
    <property type="entry name" value="HATPase_c"/>
    <property type="match status" value="1"/>
</dbReference>
<proteinExistence type="predicted"/>
<evidence type="ECO:0000256" key="5">
    <source>
        <dbReference type="ARBA" id="ARBA00022741"/>
    </source>
</evidence>
<accession>A0A5B9ELE0</accession>
<dbReference type="SUPFAM" id="SSF55874">
    <property type="entry name" value="ATPase domain of HSP90 chaperone/DNA topoisomerase II/histidine kinase"/>
    <property type="match status" value="1"/>
</dbReference>
<keyword evidence="10" id="KW-1133">Transmembrane helix</keyword>
<dbReference type="GO" id="GO:0005524">
    <property type="term" value="F:ATP binding"/>
    <property type="evidence" value="ECO:0007669"/>
    <property type="project" value="UniProtKB-KW"/>
</dbReference>
<protein>
    <recommendedName>
        <fullName evidence="2">histidine kinase</fullName>
        <ecNumber evidence="2">2.7.13.3</ecNumber>
    </recommendedName>
</protein>
<keyword evidence="13" id="KW-1185">Reference proteome</keyword>
<keyword evidence="8" id="KW-0902">Two-component regulatory system</keyword>
<evidence type="ECO:0000256" key="10">
    <source>
        <dbReference type="SAM" id="Phobius"/>
    </source>
</evidence>
<dbReference type="EMBL" id="CP042806">
    <property type="protein sequence ID" value="QEE31211.1"/>
    <property type="molecule type" value="Genomic_DNA"/>
</dbReference>
<dbReference type="PANTHER" id="PTHR43065:SF10">
    <property type="entry name" value="PEROXIDE STRESS-ACTIVATED HISTIDINE KINASE MAK3"/>
    <property type="match status" value="1"/>
</dbReference>
<dbReference type="Gene3D" id="3.30.565.10">
    <property type="entry name" value="Histidine kinase-like ATPase, C-terminal domain"/>
    <property type="match status" value="1"/>
</dbReference>
<evidence type="ECO:0000256" key="9">
    <source>
        <dbReference type="SAM" id="Coils"/>
    </source>
</evidence>
<dbReference type="InterPro" id="IPR004358">
    <property type="entry name" value="Sig_transdc_His_kin-like_C"/>
</dbReference>
<dbReference type="EC" id="2.7.13.3" evidence="2"/>
<dbReference type="PRINTS" id="PR00344">
    <property type="entry name" value="BCTRLSENSOR"/>
</dbReference>
<feature type="transmembrane region" description="Helical" evidence="10">
    <location>
        <begin position="77"/>
        <end position="93"/>
    </location>
</feature>
<keyword evidence="10" id="KW-0472">Membrane</keyword>
<sequence>MPSPPAWENDTMAQLPSALRSSHAKAVLVGTLVVLLAIFTWAVPPRYVVLHNILHHLNILPFMLAGLFFGWRGAARTVLFAALLFLPLIYRHWFRAPLDAQDQVVELSTFGAAGIIAGLLADRERMQRRRVETTKRELEHVYTELRQNIDQLRKSERLSAAGQLSASLAHEIRNPLASISGAAGILARGQASAEARAECLEILTKESQRLNKLLTNFLDFARPRLPRMQWMEPAEMVSSVAALAQHAASRQNVTLEVLHDTELPPVECDPEQIKQLLLNLVLNAIQATEGEGMVTLNSFVHGGNLCIEVRDQGKGISPEVRARIFEPFFTTRENGTGLGLAIAANIAGQHGGTLTCAPNVGHGAIFRVELPTASAPLHRPVEVA</sequence>
<dbReference type="Pfam" id="PF00512">
    <property type="entry name" value="HisKA"/>
    <property type="match status" value="1"/>
</dbReference>
<evidence type="ECO:0000259" key="11">
    <source>
        <dbReference type="PROSITE" id="PS50109"/>
    </source>
</evidence>
<feature type="transmembrane region" description="Helical" evidence="10">
    <location>
        <begin position="105"/>
        <end position="121"/>
    </location>
</feature>
<evidence type="ECO:0000256" key="4">
    <source>
        <dbReference type="ARBA" id="ARBA00022679"/>
    </source>
</evidence>
<feature type="transmembrane region" description="Helical" evidence="10">
    <location>
        <begin position="49"/>
        <end position="70"/>
    </location>
</feature>
<evidence type="ECO:0000256" key="1">
    <source>
        <dbReference type="ARBA" id="ARBA00000085"/>
    </source>
</evidence>
<dbReference type="InterPro" id="IPR003594">
    <property type="entry name" value="HATPase_dom"/>
</dbReference>
<dbReference type="PROSITE" id="PS50109">
    <property type="entry name" value="HIS_KIN"/>
    <property type="match status" value="1"/>
</dbReference>
<keyword evidence="4" id="KW-0808">Transferase</keyword>
<organism evidence="12 13">
    <name type="scientific">Terriglobus albidus</name>
    <dbReference type="NCBI Taxonomy" id="1592106"/>
    <lineage>
        <taxon>Bacteria</taxon>
        <taxon>Pseudomonadati</taxon>
        <taxon>Acidobacteriota</taxon>
        <taxon>Terriglobia</taxon>
        <taxon>Terriglobales</taxon>
        <taxon>Acidobacteriaceae</taxon>
        <taxon>Terriglobus</taxon>
    </lineage>
</organism>
<dbReference type="InterPro" id="IPR036890">
    <property type="entry name" value="HATPase_C_sf"/>
</dbReference>